<dbReference type="NCBIfam" id="NF004818">
    <property type="entry name" value="PRK06172.1"/>
    <property type="match status" value="1"/>
</dbReference>
<keyword evidence="2 3" id="KW-0560">Oxidoreductase</keyword>
<dbReference type="KEGG" id="mtar:DF168_01353"/>
<dbReference type="SUPFAM" id="SSF51735">
    <property type="entry name" value="NAD(P)-binding Rossmann-fold domains"/>
    <property type="match status" value="1"/>
</dbReference>
<dbReference type="PANTHER" id="PTHR24321">
    <property type="entry name" value="DEHYDROGENASES, SHORT CHAIN"/>
    <property type="match status" value="1"/>
</dbReference>
<dbReference type="EMBL" id="CP029803">
    <property type="protein sequence ID" value="AWT60152.1"/>
    <property type="molecule type" value="Genomic_DNA"/>
</dbReference>
<dbReference type="Gene3D" id="3.40.50.720">
    <property type="entry name" value="NAD(P)-binding Rossmann-like Domain"/>
    <property type="match status" value="1"/>
</dbReference>
<evidence type="ECO:0000256" key="1">
    <source>
        <dbReference type="ARBA" id="ARBA00006484"/>
    </source>
</evidence>
<dbReference type="PRINTS" id="PR00080">
    <property type="entry name" value="SDRFAMILY"/>
</dbReference>
<dbReference type="InterPro" id="IPR020904">
    <property type="entry name" value="Sc_DH/Rdtase_CS"/>
</dbReference>
<dbReference type="Proteomes" id="UP000247465">
    <property type="component" value="Chromosome"/>
</dbReference>
<evidence type="ECO:0000313" key="3">
    <source>
        <dbReference type="EMBL" id="AWT60152.1"/>
    </source>
</evidence>
<protein>
    <submittedName>
        <fullName evidence="3">2,5-dichloro-2,5-cyclohexadiene-1,4-diol dehydrogenase</fullName>
        <ecNumber evidence="3">1.1.1.-</ecNumber>
    </submittedName>
</protein>
<dbReference type="FunFam" id="3.40.50.720:FF:000084">
    <property type="entry name" value="Short-chain dehydrogenase reductase"/>
    <property type="match status" value="1"/>
</dbReference>
<dbReference type="PRINTS" id="PR00081">
    <property type="entry name" value="GDHRDH"/>
</dbReference>
<dbReference type="CDD" id="cd05233">
    <property type="entry name" value="SDR_c"/>
    <property type="match status" value="1"/>
</dbReference>
<organism evidence="3 4">
    <name type="scientific">Candidatus Moanibacter tarae</name>
    <dbReference type="NCBI Taxonomy" id="2200854"/>
    <lineage>
        <taxon>Bacteria</taxon>
        <taxon>Pseudomonadati</taxon>
        <taxon>Verrucomicrobiota</taxon>
        <taxon>Opitutia</taxon>
        <taxon>Puniceicoccales</taxon>
        <taxon>Puniceicoccales incertae sedis</taxon>
        <taxon>Candidatus Moanibacter</taxon>
    </lineage>
</organism>
<dbReference type="Pfam" id="PF13561">
    <property type="entry name" value="adh_short_C2"/>
    <property type="match status" value="1"/>
</dbReference>
<accession>A0A2Z4AQK3</accession>
<dbReference type="AlphaFoldDB" id="A0A2Z4AQK3"/>
<sequence>MKEWFAGNVALVTGSASGIGRATALAFAREGAKTVVSDMYEKGAGETVNMIEDFGGEATFVRADVTVSDEVKVLIRKTIETYGRLDFAFNNAGIEREISNPDQRHAEETFQTLIDTNLKGAWLCMKYQIPQMLEQGSGAIVNSSSVAGLVGIPDQPIYVASKHGVAGLTKSAAVEYAGRGIRINAVCPGLVNTPLMDRIYASNPDLKAEADSWQPIGRVGKPEEIAEAVIWLCSDKASFVIGHMMTVDGGLVVQ</sequence>
<dbReference type="GO" id="GO:0016491">
    <property type="term" value="F:oxidoreductase activity"/>
    <property type="evidence" value="ECO:0007669"/>
    <property type="project" value="UniProtKB-KW"/>
</dbReference>
<evidence type="ECO:0000313" key="4">
    <source>
        <dbReference type="Proteomes" id="UP000247465"/>
    </source>
</evidence>
<dbReference type="InterPro" id="IPR002347">
    <property type="entry name" value="SDR_fam"/>
</dbReference>
<proteinExistence type="inferred from homology"/>
<dbReference type="PANTHER" id="PTHR24321:SF8">
    <property type="entry name" value="ESTRADIOL 17-BETA-DEHYDROGENASE 8-RELATED"/>
    <property type="match status" value="1"/>
</dbReference>
<reference evidence="3 4" key="1">
    <citation type="submission" date="2018-06" db="EMBL/GenBank/DDBJ databases">
        <title>Draft Genome Sequence of a Novel Marine Bacterium Related to the Verrucomicrobia.</title>
        <authorList>
            <person name="Vosseberg J."/>
            <person name="Martijn J."/>
            <person name="Ettema T.J.G."/>
        </authorList>
    </citation>
    <scope>NUCLEOTIDE SEQUENCE [LARGE SCALE GENOMIC DNA]</scope>
    <source>
        <strain evidence="3">TARA_B100001123</strain>
    </source>
</reference>
<comment type="similarity">
    <text evidence="1">Belongs to the short-chain dehydrogenases/reductases (SDR) family.</text>
</comment>
<dbReference type="EC" id="1.1.1.-" evidence="3"/>
<gene>
    <name evidence="3" type="primary">linC_1</name>
    <name evidence="3" type="ORF">DF168_01353</name>
</gene>
<dbReference type="InterPro" id="IPR036291">
    <property type="entry name" value="NAD(P)-bd_dom_sf"/>
</dbReference>
<dbReference type="PROSITE" id="PS00061">
    <property type="entry name" value="ADH_SHORT"/>
    <property type="match status" value="1"/>
</dbReference>
<evidence type="ECO:0000256" key="2">
    <source>
        <dbReference type="ARBA" id="ARBA00023002"/>
    </source>
</evidence>
<name>A0A2Z4AQK3_9BACT</name>
<dbReference type="NCBIfam" id="NF005559">
    <property type="entry name" value="PRK07231.1"/>
    <property type="match status" value="1"/>
</dbReference>